<comment type="similarity">
    <text evidence="2 13">Belongs to the ATPase C chain family.</text>
</comment>
<keyword evidence="5 13" id="KW-0138">CF(0)</keyword>
<dbReference type="CDD" id="cd18121">
    <property type="entry name" value="ATP-synt_Fo_c"/>
    <property type="match status" value="1"/>
</dbReference>
<proteinExistence type="inferred from homology"/>
<keyword evidence="14" id="KW-0732">Signal</keyword>
<evidence type="ECO:0000313" key="16">
    <source>
        <dbReference type="EMBL" id="RMA93041.1"/>
    </source>
</evidence>
<dbReference type="InterPro" id="IPR000454">
    <property type="entry name" value="ATP_synth_F0_csu"/>
</dbReference>
<comment type="subcellular location">
    <subcellularLocation>
        <location evidence="1 13">Cell membrane</location>
        <topology evidence="1 13">Multi-pass membrane protein</topology>
    </subcellularLocation>
</comment>
<evidence type="ECO:0000256" key="11">
    <source>
        <dbReference type="ARBA" id="ARBA00023136"/>
    </source>
</evidence>
<evidence type="ECO:0000259" key="15">
    <source>
        <dbReference type="Pfam" id="PF00137"/>
    </source>
</evidence>
<keyword evidence="8 13" id="KW-1133">Transmembrane helix</keyword>
<dbReference type="GO" id="GO:0046933">
    <property type="term" value="F:proton-transporting ATP synthase activity, rotational mechanism"/>
    <property type="evidence" value="ECO:0007669"/>
    <property type="project" value="UniProtKB-UniRule"/>
</dbReference>
<dbReference type="OrthoDB" id="2357540at2"/>
<evidence type="ECO:0000313" key="17">
    <source>
        <dbReference type="Proteomes" id="UP000280842"/>
    </source>
</evidence>
<evidence type="ECO:0000256" key="8">
    <source>
        <dbReference type="ARBA" id="ARBA00022989"/>
    </source>
</evidence>
<dbReference type="GO" id="GO:0008289">
    <property type="term" value="F:lipid binding"/>
    <property type="evidence" value="ECO:0007669"/>
    <property type="project" value="UniProtKB-KW"/>
</dbReference>
<dbReference type="Pfam" id="PF00137">
    <property type="entry name" value="ATP-synt_C"/>
    <property type="match status" value="1"/>
</dbReference>
<feature type="transmembrane region" description="Helical" evidence="13">
    <location>
        <begin position="81"/>
        <end position="112"/>
    </location>
</feature>
<name>A0A3M0B7C3_9AQUI</name>
<keyword evidence="9 13" id="KW-0406">Ion transport</keyword>
<accession>A0A3M0B7C3</accession>
<evidence type="ECO:0000256" key="2">
    <source>
        <dbReference type="ARBA" id="ARBA00006704"/>
    </source>
</evidence>
<feature type="signal peptide" evidence="14">
    <location>
        <begin position="1"/>
        <end position="22"/>
    </location>
</feature>
<feature type="domain" description="V-ATPase proteolipid subunit C-like" evidence="15">
    <location>
        <begin position="43"/>
        <end position="106"/>
    </location>
</feature>
<dbReference type="SUPFAM" id="SSF81333">
    <property type="entry name" value="F1F0 ATP synthase subunit C"/>
    <property type="match status" value="1"/>
</dbReference>
<keyword evidence="12 13" id="KW-0066">ATP synthesis</keyword>
<dbReference type="AlphaFoldDB" id="A0A3M0B7C3"/>
<keyword evidence="6 13" id="KW-0812">Transmembrane</keyword>
<feature type="transmembrane region" description="Helical" evidence="13">
    <location>
        <begin position="36"/>
        <end position="60"/>
    </location>
</feature>
<evidence type="ECO:0000256" key="9">
    <source>
        <dbReference type="ARBA" id="ARBA00023065"/>
    </source>
</evidence>
<gene>
    <name evidence="13" type="primary">atpE</name>
    <name evidence="16" type="ORF">CLV39_1520</name>
</gene>
<comment type="function">
    <text evidence="13">F(1)F(0) ATP synthase produces ATP from ADP in the presence of a proton or sodium gradient. F-type ATPases consist of two structural domains, F(1) containing the extramembraneous catalytic core and F(0) containing the membrane proton channel, linked together by a central stalk and a peripheral stalk. During catalysis, ATP synthesis in the catalytic domain of F(1) is coupled via a rotary mechanism of the central stalk subunits to proton translocation.</text>
</comment>
<comment type="caution">
    <text evidence="16">The sequence shown here is derived from an EMBL/GenBank/DDBJ whole genome shotgun (WGS) entry which is preliminary data.</text>
</comment>
<sequence>MRKFTVFMLLLLVAGAYTGAFADLGSADAEKIAKAIFYGALAIGAGVAVGAAAGGGGAGLGSAVQGVIEGMARNPNMGPKLLTTMFIGMALIETFVLYGFLIAIIFMFTGIYDGSAGFTRG</sequence>
<dbReference type="Proteomes" id="UP000280842">
    <property type="component" value="Unassembled WGS sequence"/>
</dbReference>
<dbReference type="Gene3D" id="1.20.20.10">
    <property type="entry name" value="F1F0 ATP synthase subunit C"/>
    <property type="match status" value="1"/>
</dbReference>
<evidence type="ECO:0000256" key="13">
    <source>
        <dbReference type="HAMAP-Rule" id="MF_01396"/>
    </source>
</evidence>
<keyword evidence="7 13" id="KW-0375">Hydrogen ion transport</keyword>
<evidence type="ECO:0000256" key="1">
    <source>
        <dbReference type="ARBA" id="ARBA00004651"/>
    </source>
</evidence>
<evidence type="ECO:0000256" key="7">
    <source>
        <dbReference type="ARBA" id="ARBA00022781"/>
    </source>
</evidence>
<dbReference type="GO" id="GO:0033177">
    <property type="term" value="C:proton-transporting two-sector ATPase complex, proton-transporting domain"/>
    <property type="evidence" value="ECO:0007669"/>
    <property type="project" value="InterPro"/>
</dbReference>
<organism evidence="16 17">
    <name type="scientific">Hydrogenothermus marinus</name>
    <dbReference type="NCBI Taxonomy" id="133270"/>
    <lineage>
        <taxon>Bacteria</taxon>
        <taxon>Pseudomonadati</taxon>
        <taxon>Aquificota</taxon>
        <taxon>Aquificia</taxon>
        <taxon>Aquificales</taxon>
        <taxon>Hydrogenothermaceae</taxon>
        <taxon>Hydrogenothermus</taxon>
    </lineage>
</organism>
<dbReference type="GO" id="GO:0045259">
    <property type="term" value="C:proton-transporting ATP synthase complex"/>
    <property type="evidence" value="ECO:0007669"/>
    <property type="project" value="UniProtKB-KW"/>
</dbReference>
<reference evidence="16 17" key="1">
    <citation type="submission" date="2018-10" db="EMBL/GenBank/DDBJ databases">
        <title>Genomic Encyclopedia of Archaeal and Bacterial Type Strains, Phase II (KMG-II): from individual species to whole genera.</title>
        <authorList>
            <person name="Goeker M."/>
        </authorList>
    </citation>
    <scope>NUCLEOTIDE SEQUENCE [LARGE SCALE GENOMIC DNA]</scope>
    <source>
        <strain evidence="16 17">VM1</strain>
    </source>
</reference>
<evidence type="ECO:0000256" key="10">
    <source>
        <dbReference type="ARBA" id="ARBA00023121"/>
    </source>
</evidence>
<dbReference type="PRINTS" id="PR00124">
    <property type="entry name" value="ATPASEC"/>
</dbReference>
<feature type="chain" id="PRO_5018336950" description="ATP synthase subunit c" evidence="14">
    <location>
        <begin position="23"/>
        <end position="121"/>
    </location>
</feature>
<keyword evidence="11 13" id="KW-0472">Membrane</keyword>
<evidence type="ECO:0000256" key="12">
    <source>
        <dbReference type="ARBA" id="ARBA00023310"/>
    </source>
</evidence>
<dbReference type="GO" id="GO:0005886">
    <property type="term" value="C:plasma membrane"/>
    <property type="evidence" value="ECO:0007669"/>
    <property type="project" value="UniProtKB-SubCell"/>
</dbReference>
<dbReference type="PROSITE" id="PS00605">
    <property type="entry name" value="ATPASE_C"/>
    <property type="match status" value="1"/>
</dbReference>
<dbReference type="HAMAP" id="MF_01396">
    <property type="entry name" value="ATP_synth_c_bact"/>
    <property type="match status" value="1"/>
</dbReference>
<evidence type="ECO:0000256" key="14">
    <source>
        <dbReference type="SAM" id="SignalP"/>
    </source>
</evidence>
<dbReference type="InterPro" id="IPR035921">
    <property type="entry name" value="F/V-ATP_Csub_sf"/>
</dbReference>
<dbReference type="FunFam" id="1.20.20.10:FF:000002">
    <property type="entry name" value="ATP synthase subunit c"/>
    <property type="match status" value="1"/>
</dbReference>
<dbReference type="RefSeq" id="WP_121923624.1">
    <property type="nucleotide sequence ID" value="NZ_REFO01000015.1"/>
</dbReference>
<protein>
    <recommendedName>
        <fullName evidence="13">ATP synthase subunit c</fullName>
    </recommendedName>
    <alternativeName>
        <fullName evidence="13">ATP synthase F(0) sector subunit c</fullName>
    </alternativeName>
    <alternativeName>
        <fullName evidence="13">F-type ATPase subunit c</fullName>
        <shortName evidence="13">F-ATPase subunit c</shortName>
    </alternativeName>
    <alternativeName>
        <fullName evidence="13">Lipid-binding protein</fullName>
    </alternativeName>
</protein>
<dbReference type="InterPro" id="IPR038662">
    <property type="entry name" value="ATP_synth_F0_csu_sf"/>
</dbReference>
<keyword evidence="10 13" id="KW-0446">Lipid-binding</keyword>
<feature type="site" description="Reversibly protonated during proton transport" evidence="13">
    <location>
        <position position="93"/>
    </location>
</feature>
<dbReference type="InterPro" id="IPR002379">
    <property type="entry name" value="ATPase_proteolipid_c-like_dom"/>
</dbReference>
<evidence type="ECO:0000256" key="4">
    <source>
        <dbReference type="ARBA" id="ARBA00022475"/>
    </source>
</evidence>
<evidence type="ECO:0000256" key="3">
    <source>
        <dbReference type="ARBA" id="ARBA00022448"/>
    </source>
</evidence>
<keyword evidence="3 13" id="KW-0813">Transport</keyword>
<dbReference type="InterPro" id="IPR020537">
    <property type="entry name" value="ATP_synth_F0_csu_DDCD_BS"/>
</dbReference>
<evidence type="ECO:0000256" key="5">
    <source>
        <dbReference type="ARBA" id="ARBA00022547"/>
    </source>
</evidence>
<keyword evidence="4 13" id="KW-1003">Cell membrane</keyword>
<evidence type="ECO:0000256" key="6">
    <source>
        <dbReference type="ARBA" id="ARBA00022692"/>
    </source>
</evidence>
<comment type="function">
    <text evidence="13">Key component of the F(0) channel; it plays a direct role in translocation across the membrane. A homomeric c-ring of between 10-14 subunits forms the central stalk rotor element with the F(1) delta and epsilon subunits.</text>
</comment>
<dbReference type="EMBL" id="REFO01000015">
    <property type="protein sequence ID" value="RMA93041.1"/>
    <property type="molecule type" value="Genomic_DNA"/>
</dbReference>
<keyword evidence="17" id="KW-1185">Reference proteome</keyword>